<evidence type="ECO:0000313" key="4">
    <source>
        <dbReference type="Proteomes" id="UP000095300"/>
    </source>
</evidence>
<proteinExistence type="predicted"/>
<protein>
    <submittedName>
        <fullName evidence="3">Uncharacterized protein</fullName>
    </submittedName>
</protein>
<dbReference type="AlphaFoldDB" id="A0A1I8Q735"/>
<evidence type="ECO:0000256" key="1">
    <source>
        <dbReference type="SAM" id="MobiDB-lite"/>
    </source>
</evidence>
<dbReference type="OrthoDB" id="10052888at2759"/>
<feature type="region of interest" description="Disordered" evidence="1">
    <location>
        <begin position="24"/>
        <end position="51"/>
    </location>
</feature>
<reference evidence="3" key="1">
    <citation type="submission" date="2020-05" db="UniProtKB">
        <authorList>
            <consortium name="EnsemblMetazoa"/>
        </authorList>
    </citation>
    <scope>IDENTIFICATION</scope>
    <source>
        <strain evidence="3">USDA</strain>
    </source>
</reference>
<dbReference type="PANTHER" id="PTHR22933:SF42">
    <property type="entry name" value="FI18455P1-RELATED"/>
    <property type="match status" value="1"/>
</dbReference>
<evidence type="ECO:0000313" key="3">
    <source>
        <dbReference type="EnsemblMetazoa" id="SCAU014501-PA"/>
    </source>
</evidence>
<keyword evidence="4" id="KW-1185">Reference proteome</keyword>
<keyword evidence="2" id="KW-0812">Transmembrane</keyword>
<feature type="compositionally biased region" description="Polar residues" evidence="1">
    <location>
        <begin position="25"/>
        <end position="40"/>
    </location>
</feature>
<name>A0A1I8Q735_STOCA</name>
<dbReference type="EnsemblMetazoa" id="SCAU014501-RA">
    <property type="protein sequence ID" value="SCAU014501-PA"/>
    <property type="gene ID" value="SCAU014501"/>
</dbReference>
<keyword evidence="2" id="KW-0472">Membrane</keyword>
<dbReference type="PANTHER" id="PTHR22933">
    <property type="entry name" value="FI18007P1-RELATED"/>
    <property type="match status" value="1"/>
</dbReference>
<accession>A0A1I8Q735</accession>
<gene>
    <name evidence="3" type="primary">106086019</name>
</gene>
<keyword evidence="2" id="KW-1133">Transmembrane helix</keyword>
<evidence type="ECO:0000256" key="2">
    <source>
        <dbReference type="SAM" id="Phobius"/>
    </source>
</evidence>
<organism evidence="3 4">
    <name type="scientific">Stomoxys calcitrans</name>
    <name type="common">Stable fly</name>
    <name type="synonym">Conops calcitrans</name>
    <dbReference type="NCBI Taxonomy" id="35570"/>
    <lineage>
        <taxon>Eukaryota</taxon>
        <taxon>Metazoa</taxon>
        <taxon>Ecdysozoa</taxon>
        <taxon>Arthropoda</taxon>
        <taxon>Hexapoda</taxon>
        <taxon>Insecta</taxon>
        <taxon>Pterygota</taxon>
        <taxon>Neoptera</taxon>
        <taxon>Endopterygota</taxon>
        <taxon>Diptera</taxon>
        <taxon>Brachycera</taxon>
        <taxon>Muscomorpha</taxon>
        <taxon>Muscoidea</taxon>
        <taxon>Muscidae</taxon>
        <taxon>Stomoxys</taxon>
    </lineage>
</organism>
<sequence length="140" mass="15315">MAAHKFNCNNLKALTTTAAANNKNISQAMPPSSSASVKGMQQQQQQQHGHHLPRLQLPQIVAVATVIFGLLFSSCICVSGQIDGYTAGVDYPTYDSVPKGLSFKCQGRTPGYYADTETRCQATPQFAERLHEVCCRYDNM</sequence>
<dbReference type="InterPro" id="IPR052976">
    <property type="entry name" value="Scoloptoxin-like"/>
</dbReference>
<dbReference type="VEuPathDB" id="VectorBase:SCAU014501"/>
<dbReference type="Proteomes" id="UP000095300">
    <property type="component" value="Unassembled WGS sequence"/>
</dbReference>
<feature type="transmembrane region" description="Helical" evidence="2">
    <location>
        <begin position="60"/>
        <end position="82"/>
    </location>
</feature>